<dbReference type="InterPro" id="IPR000849">
    <property type="entry name" value="Sugar_P_transporter"/>
</dbReference>
<feature type="domain" description="Major facilitator superfamily (MFS) profile" evidence="6">
    <location>
        <begin position="35"/>
        <end position="447"/>
    </location>
</feature>
<keyword evidence="2 5" id="KW-0812">Transmembrane</keyword>
<feature type="transmembrane region" description="Helical" evidence="5">
    <location>
        <begin position="347"/>
        <end position="371"/>
    </location>
</feature>
<evidence type="ECO:0000256" key="4">
    <source>
        <dbReference type="ARBA" id="ARBA00023136"/>
    </source>
</evidence>
<dbReference type="AlphaFoldDB" id="A0A6I6MQS5"/>
<organism evidence="7 8">
    <name type="scientific">Terricaulis silvestris</name>
    <dbReference type="NCBI Taxonomy" id="2686094"/>
    <lineage>
        <taxon>Bacteria</taxon>
        <taxon>Pseudomonadati</taxon>
        <taxon>Pseudomonadota</taxon>
        <taxon>Alphaproteobacteria</taxon>
        <taxon>Caulobacterales</taxon>
        <taxon>Caulobacteraceae</taxon>
        <taxon>Terricaulis</taxon>
    </lineage>
</organism>
<protein>
    <submittedName>
        <fullName evidence="7">Regulatory protein UhpC</fullName>
    </submittedName>
</protein>
<comment type="subcellular location">
    <subcellularLocation>
        <location evidence="1">Endomembrane system</location>
        <topology evidence="1">Multi-pass membrane protein</topology>
    </subcellularLocation>
</comment>
<feature type="transmembrane region" description="Helical" evidence="5">
    <location>
        <begin position="104"/>
        <end position="128"/>
    </location>
</feature>
<dbReference type="PANTHER" id="PTHR43826">
    <property type="entry name" value="GLUCOSE-6-PHOSPHATE EXCHANGER SLC37A4"/>
    <property type="match status" value="1"/>
</dbReference>
<sequence length="448" mass="48443">MAGGLLKAFATAADAPLIGDQKEIDRIFKSTRWRVMFAITVGYGLIYTCRLAIGMVKPSMIDAGIFTPAEFGLIGSALFYTYALGKLTNGFFADHSNMRVFLTFGFLMTAVCNVAMGFADTVLVAAIVWGLNGYFQGFGAPGGVVAMTSWFSNKERGRAYGLWSTAHSIGEGLTFFVIGSVVAYFGWRWGYFVPAMIGFGAAAMMWLMVRDRPRTMGLPTVADWKNDHLPESESSKAKSTLALQFSILRIPTIWILALASLANYITRYAINSWGPLYLQEARGFDEIASGTMLMISTLAGIAGSLLYGVISDKFFNARRPPANLLFSIVEIIGLVLIFFGPTDLVTLTIGMVLFGLGLTGLVASLGGLFAVDICPKRVAGAAMGVIGVFSYIGAAIQENISGVMIDQSSHMVGADRVYDFGPVIWFWLGSSIVSMVLAATLWRAKLRD</sequence>
<dbReference type="GO" id="GO:0035435">
    <property type="term" value="P:phosphate ion transmembrane transport"/>
    <property type="evidence" value="ECO:0007669"/>
    <property type="project" value="TreeGrafter"/>
</dbReference>
<feature type="transmembrane region" description="Helical" evidence="5">
    <location>
        <begin position="134"/>
        <end position="153"/>
    </location>
</feature>
<dbReference type="KEGG" id="tsv:DSM104635_00355"/>
<dbReference type="Proteomes" id="UP000431269">
    <property type="component" value="Chromosome"/>
</dbReference>
<dbReference type="InterPro" id="IPR011701">
    <property type="entry name" value="MFS"/>
</dbReference>
<keyword evidence="4 5" id="KW-0472">Membrane</keyword>
<dbReference type="RefSeq" id="WP_158764545.1">
    <property type="nucleotide sequence ID" value="NZ_CP047045.1"/>
</dbReference>
<name>A0A6I6MQS5_9CAUL</name>
<dbReference type="GO" id="GO:0005886">
    <property type="term" value="C:plasma membrane"/>
    <property type="evidence" value="ECO:0007669"/>
    <property type="project" value="TreeGrafter"/>
</dbReference>
<reference evidence="8" key="1">
    <citation type="submission" date="2019-12" db="EMBL/GenBank/DDBJ databases">
        <title>Complete genome of Terracaulis silvestris 0127_4.</title>
        <authorList>
            <person name="Vieira S."/>
            <person name="Riedel T."/>
            <person name="Sproer C."/>
            <person name="Pascual J."/>
            <person name="Boedeker C."/>
            <person name="Overmann J."/>
        </authorList>
    </citation>
    <scope>NUCLEOTIDE SEQUENCE [LARGE SCALE GENOMIC DNA]</scope>
    <source>
        <strain evidence="8">0127_4</strain>
    </source>
</reference>
<feature type="transmembrane region" description="Helical" evidence="5">
    <location>
        <begin position="322"/>
        <end position="341"/>
    </location>
</feature>
<evidence type="ECO:0000256" key="1">
    <source>
        <dbReference type="ARBA" id="ARBA00004127"/>
    </source>
</evidence>
<feature type="transmembrane region" description="Helical" evidence="5">
    <location>
        <begin position="378"/>
        <end position="396"/>
    </location>
</feature>
<keyword evidence="3 5" id="KW-1133">Transmembrane helix</keyword>
<dbReference type="EMBL" id="CP047045">
    <property type="protein sequence ID" value="QGZ93543.1"/>
    <property type="molecule type" value="Genomic_DNA"/>
</dbReference>
<evidence type="ECO:0000313" key="7">
    <source>
        <dbReference type="EMBL" id="QGZ93543.1"/>
    </source>
</evidence>
<dbReference type="InterPro" id="IPR051337">
    <property type="entry name" value="OPA_Antiporter"/>
</dbReference>
<keyword evidence="8" id="KW-1185">Reference proteome</keyword>
<dbReference type="GO" id="GO:0012505">
    <property type="term" value="C:endomembrane system"/>
    <property type="evidence" value="ECO:0007669"/>
    <property type="project" value="UniProtKB-SubCell"/>
</dbReference>
<gene>
    <name evidence="7" type="primary">uhpC</name>
    <name evidence="7" type="ORF">DSM104635_00355</name>
</gene>
<dbReference type="InterPro" id="IPR020846">
    <property type="entry name" value="MFS_dom"/>
</dbReference>
<feature type="transmembrane region" description="Helical" evidence="5">
    <location>
        <begin position="65"/>
        <end position="83"/>
    </location>
</feature>
<proteinExistence type="predicted"/>
<feature type="transmembrane region" description="Helical" evidence="5">
    <location>
        <begin position="290"/>
        <end position="310"/>
    </location>
</feature>
<dbReference type="PANTHER" id="PTHR43826:SF7">
    <property type="entry name" value="PROTEIN UHPC, PUTATIVE-RELATED"/>
    <property type="match status" value="1"/>
</dbReference>
<evidence type="ECO:0000259" key="6">
    <source>
        <dbReference type="PROSITE" id="PS50850"/>
    </source>
</evidence>
<dbReference type="GO" id="GO:0061513">
    <property type="term" value="F:glucose 6-phosphate:phosphate antiporter activity"/>
    <property type="evidence" value="ECO:0007669"/>
    <property type="project" value="TreeGrafter"/>
</dbReference>
<dbReference type="InterPro" id="IPR036259">
    <property type="entry name" value="MFS_trans_sf"/>
</dbReference>
<evidence type="ECO:0000313" key="8">
    <source>
        <dbReference type="Proteomes" id="UP000431269"/>
    </source>
</evidence>
<dbReference type="PROSITE" id="PS50850">
    <property type="entry name" value="MFS"/>
    <property type="match status" value="1"/>
</dbReference>
<feature type="transmembrane region" description="Helical" evidence="5">
    <location>
        <begin position="424"/>
        <end position="442"/>
    </location>
</feature>
<accession>A0A6I6MQS5</accession>
<dbReference type="PIRSF" id="PIRSF002808">
    <property type="entry name" value="Hexose_phosphate_transp"/>
    <property type="match status" value="1"/>
</dbReference>
<dbReference type="Pfam" id="PF07690">
    <property type="entry name" value="MFS_1"/>
    <property type="match status" value="1"/>
</dbReference>
<feature type="transmembrane region" description="Helical" evidence="5">
    <location>
        <begin position="35"/>
        <end position="53"/>
    </location>
</feature>
<dbReference type="Gene3D" id="1.20.1250.20">
    <property type="entry name" value="MFS general substrate transporter like domains"/>
    <property type="match status" value="2"/>
</dbReference>
<evidence type="ECO:0000256" key="3">
    <source>
        <dbReference type="ARBA" id="ARBA00022989"/>
    </source>
</evidence>
<evidence type="ECO:0000256" key="2">
    <source>
        <dbReference type="ARBA" id="ARBA00022692"/>
    </source>
</evidence>
<feature type="transmembrane region" description="Helical" evidence="5">
    <location>
        <begin position="191"/>
        <end position="209"/>
    </location>
</feature>
<feature type="transmembrane region" description="Helical" evidence="5">
    <location>
        <begin position="247"/>
        <end position="270"/>
    </location>
</feature>
<dbReference type="SUPFAM" id="SSF103473">
    <property type="entry name" value="MFS general substrate transporter"/>
    <property type="match status" value="1"/>
</dbReference>
<feature type="transmembrane region" description="Helical" evidence="5">
    <location>
        <begin position="160"/>
        <end position="185"/>
    </location>
</feature>
<evidence type="ECO:0000256" key="5">
    <source>
        <dbReference type="SAM" id="Phobius"/>
    </source>
</evidence>